<protein>
    <submittedName>
        <fullName evidence="1">Uncharacterized protein</fullName>
    </submittedName>
</protein>
<dbReference type="RefSeq" id="WP_188715969.1">
    <property type="nucleotide sequence ID" value="NZ_BMIV01000012.1"/>
</dbReference>
<proteinExistence type="predicted"/>
<name>A0ABQ1VK74_9RHOB</name>
<reference evidence="2" key="1">
    <citation type="journal article" date="2019" name="Int. J. Syst. Evol. Microbiol.">
        <title>The Global Catalogue of Microorganisms (GCM) 10K type strain sequencing project: providing services to taxonomists for standard genome sequencing and annotation.</title>
        <authorList>
            <consortium name="The Broad Institute Genomics Platform"/>
            <consortium name="The Broad Institute Genome Sequencing Center for Infectious Disease"/>
            <person name="Wu L."/>
            <person name="Ma J."/>
        </authorList>
    </citation>
    <scope>NUCLEOTIDE SEQUENCE [LARGE SCALE GENOMIC DNA]</scope>
    <source>
        <strain evidence="2">CGMCC 1.15419</strain>
    </source>
</reference>
<evidence type="ECO:0000313" key="2">
    <source>
        <dbReference type="Proteomes" id="UP000640509"/>
    </source>
</evidence>
<comment type="caution">
    <text evidence="1">The sequence shown here is derived from an EMBL/GenBank/DDBJ whole genome shotgun (WGS) entry which is preliminary data.</text>
</comment>
<gene>
    <name evidence="1" type="ORF">GCM10011402_29460</name>
</gene>
<keyword evidence="2" id="KW-1185">Reference proteome</keyword>
<dbReference type="EMBL" id="BMIV01000012">
    <property type="protein sequence ID" value="GGF74883.1"/>
    <property type="molecule type" value="Genomic_DNA"/>
</dbReference>
<accession>A0ABQ1VK74</accession>
<sequence>MTIGDLERRAGIEQTPEARARFWKPFAHLEARAMLDTGREELQRIIGEKAGGSADPGDGLTVEEQEALRAFAAEHGRCWKAELRKQWMNASASPVLHSLRNRLGPSWLVRFRLDRRPKA</sequence>
<dbReference type="Proteomes" id="UP000640509">
    <property type="component" value="Unassembled WGS sequence"/>
</dbReference>
<organism evidence="1 2">
    <name type="scientific">Paracoccus acridae</name>
    <dbReference type="NCBI Taxonomy" id="1795310"/>
    <lineage>
        <taxon>Bacteria</taxon>
        <taxon>Pseudomonadati</taxon>
        <taxon>Pseudomonadota</taxon>
        <taxon>Alphaproteobacteria</taxon>
        <taxon>Rhodobacterales</taxon>
        <taxon>Paracoccaceae</taxon>
        <taxon>Paracoccus</taxon>
    </lineage>
</organism>
<evidence type="ECO:0000313" key="1">
    <source>
        <dbReference type="EMBL" id="GGF74883.1"/>
    </source>
</evidence>